<keyword evidence="2" id="KW-0732">Signal</keyword>
<evidence type="ECO:0000259" key="3">
    <source>
        <dbReference type="PROSITE" id="PS50050"/>
    </source>
</evidence>
<accession>A0A9W2ZB10</accession>
<name>A0A9W2ZB10_BIOGL</name>
<protein>
    <submittedName>
        <fullName evidence="5">Uncharacterized protein LOC106076732</fullName>
    </submittedName>
</protein>
<feature type="signal peptide" evidence="2">
    <location>
        <begin position="1"/>
        <end position="18"/>
    </location>
</feature>
<dbReference type="Gene3D" id="2.10.50.10">
    <property type="entry name" value="Tumor Necrosis Factor Receptor, subunit A, domain 2"/>
    <property type="match status" value="1"/>
</dbReference>
<dbReference type="RefSeq" id="XP_055872081.1">
    <property type="nucleotide sequence ID" value="XM_056016106.1"/>
</dbReference>
<reference evidence="5" key="1">
    <citation type="submission" date="2025-08" db="UniProtKB">
        <authorList>
            <consortium name="RefSeq"/>
        </authorList>
    </citation>
    <scope>IDENTIFICATION</scope>
</reference>
<dbReference type="OMA" id="SENTWMA"/>
<keyword evidence="4" id="KW-1185">Reference proteome</keyword>
<dbReference type="OrthoDB" id="6114376at2759"/>
<dbReference type="AlphaFoldDB" id="A0A9W2ZB10"/>
<sequence length="254" mass="28782">MLTLLFLVMALQIPELNARDTDITCDPDVPFRPQPVVHVHAIAMPQSDIHMTICNEGEYLDWYKCSPCEEGTFRTKQMAALDRYSWCQKCQEPGMYEIVKEPCTKSRDAKIMCEDGFYRLEVPEMPCKSECVRCDICGVGINMFRNFEARECGGYTNTVCCEHEDMVVKDGQCVAITTSTREKTTITTITSSVTHHKEGFQAGFVGQSAIHRISNCLWIICLVTFVQCIKNFGIYFQGRITLFPVHDVLKGSAE</sequence>
<dbReference type="InterPro" id="IPR001368">
    <property type="entry name" value="TNFR/NGFR_Cys_rich_reg"/>
</dbReference>
<gene>
    <name evidence="5" type="primary">LOC106076732</name>
</gene>
<proteinExistence type="predicted"/>
<dbReference type="Proteomes" id="UP001165740">
    <property type="component" value="Chromosome 17"/>
</dbReference>
<feature type="chain" id="PRO_5040924154" evidence="2">
    <location>
        <begin position="19"/>
        <end position="254"/>
    </location>
</feature>
<evidence type="ECO:0000313" key="5">
    <source>
        <dbReference type="RefSeq" id="XP_055872081.1"/>
    </source>
</evidence>
<feature type="repeat" description="TNFR-Cys" evidence="1">
    <location>
        <begin position="112"/>
        <end position="160"/>
    </location>
</feature>
<comment type="caution">
    <text evidence="1">Lacks conserved residue(s) required for the propagation of feature annotation.</text>
</comment>
<evidence type="ECO:0000313" key="4">
    <source>
        <dbReference type="Proteomes" id="UP001165740"/>
    </source>
</evidence>
<feature type="domain" description="TNFR-Cys" evidence="3">
    <location>
        <begin position="112"/>
        <end position="160"/>
    </location>
</feature>
<organism evidence="4 5">
    <name type="scientific">Biomphalaria glabrata</name>
    <name type="common">Bloodfluke planorb</name>
    <name type="synonym">Freshwater snail</name>
    <dbReference type="NCBI Taxonomy" id="6526"/>
    <lineage>
        <taxon>Eukaryota</taxon>
        <taxon>Metazoa</taxon>
        <taxon>Spiralia</taxon>
        <taxon>Lophotrochozoa</taxon>
        <taxon>Mollusca</taxon>
        <taxon>Gastropoda</taxon>
        <taxon>Heterobranchia</taxon>
        <taxon>Euthyneura</taxon>
        <taxon>Panpulmonata</taxon>
        <taxon>Hygrophila</taxon>
        <taxon>Lymnaeoidea</taxon>
        <taxon>Planorbidae</taxon>
        <taxon>Biomphalaria</taxon>
    </lineage>
</organism>
<dbReference type="GeneID" id="106076732"/>
<evidence type="ECO:0000256" key="2">
    <source>
        <dbReference type="SAM" id="SignalP"/>
    </source>
</evidence>
<dbReference type="PROSITE" id="PS50050">
    <property type="entry name" value="TNFR_NGFR_2"/>
    <property type="match status" value="1"/>
</dbReference>
<evidence type="ECO:0000256" key="1">
    <source>
        <dbReference type="PROSITE-ProRule" id="PRU00206"/>
    </source>
</evidence>